<dbReference type="NCBIfam" id="NF008632">
    <property type="entry name" value="PRK11621.1"/>
    <property type="match status" value="1"/>
</dbReference>
<sequence>MSAESISLTAKVLGAMLFYPPDSEQVQPLIVLLKDSDWAAMWPCATPEAKARAAELFAGADASAEELIDAWQRLFVGPYALPAPPWGSVYLDKESVIFGDSTLALRQWMRVNHIEPNLTQAEPEDHIGLMLMMSAWLAENSPQLLGEFLTVHLMPWAGRYFELLGMKAEHPWYEGVAVLAKSTLNGWREALVLKDTPAKELYF</sequence>
<dbReference type="InterPro" id="IPR020945">
    <property type="entry name" value="DMSO/NO3_reduct_chaperone"/>
</dbReference>
<evidence type="ECO:0000256" key="1">
    <source>
        <dbReference type="ARBA" id="ARBA00023186"/>
    </source>
</evidence>
<reference evidence="3 4" key="1">
    <citation type="submission" date="2020-11" db="EMBL/GenBank/DDBJ databases">
        <title>Taxonomic investigation of Rahnella strains.</title>
        <authorList>
            <person name="Lee S.D."/>
        </authorList>
    </citation>
    <scope>NUCLEOTIDE SEQUENCE [LARGE SCALE GENOMIC DNA]</scope>
    <source>
        <strain evidence="3 4">SAP-17</strain>
    </source>
</reference>
<dbReference type="Pfam" id="PF02613">
    <property type="entry name" value="Nitrate_red_del"/>
    <property type="match status" value="1"/>
</dbReference>
<keyword evidence="1 2" id="KW-0143">Chaperone</keyword>
<accession>A0ABS0DZG9</accession>
<dbReference type="InterPro" id="IPR026269">
    <property type="entry name" value="DmsD-type"/>
</dbReference>
<dbReference type="RefSeq" id="WP_195812803.1">
    <property type="nucleotide sequence ID" value="NZ_JADOBI010000001.1"/>
</dbReference>
<proteinExistence type="inferred from homology"/>
<protein>
    <recommendedName>
        <fullName evidence="2">Tat proofreading chaperone DmsD</fullName>
    </recommendedName>
    <alternativeName>
        <fullName evidence="2">DMSO reductase maturation protein</fullName>
    </alternativeName>
    <alternativeName>
        <fullName evidence="2">Twin-arginine leader-binding protein DmsD</fullName>
    </alternativeName>
</protein>
<dbReference type="SUPFAM" id="SSF89155">
    <property type="entry name" value="TorD-like"/>
    <property type="match status" value="1"/>
</dbReference>
<comment type="caution">
    <text evidence="3">The sequence shown here is derived from an EMBL/GenBank/DDBJ whole genome shotgun (WGS) entry which is preliminary data.</text>
</comment>
<dbReference type="InterPro" id="IPR050289">
    <property type="entry name" value="TorD/DmsD_chaperones"/>
</dbReference>
<organism evidence="3 4">
    <name type="scientific">Rahnella laticis</name>
    <dbReference type="NCBI Taxonomy" id="2787622"/>
    <lineage>
        <taxon>Bacteria</taxon>
        <taxon>Pseudomonadati</taxon>
        <taxon>Pseudomonadota</taxon>
        <taxon>Gammaproteobacteria</taxon>
        <taxon>Enterobacterales</taxon>
        <taxon>Yersiniaceae</taxon>
        <taxon>Rahnella</taxon>
    </lineage>
</organism>
<dbReference type="Proteomes" id="UP000636811">
    <property type="component" value="Unassembled WGS sequence"/>
</dbReference>
<comment type="function">
    <text evidence="2">Required for biogenesis/assembly of DMSO reductase, but not for the interaction of the DmsA signal peptide with the Tat system. May be part of a chaperone cascade complex that facilitates a folding-maturation pathway for the substrate protein.</text>
</comment>
<evidence type="ECO:0000256" key="2">
    <source>
        <dbReference type="HAMAP-Rule" id="MF_00940"/>
    </source>
</evidence>
<name>A0ABS0DZG9_9GAMM</name>
<dbReference type="HAMAP" id="MF_00940">
    <property type="entry name" value="DmsD_chaperone"/>
    <property type="match status" value="1"/>
</dbReference>
<evidence type="ECO:0000313" key="4">
    <source>
        <dbReference type="Proteomes" id="UP000636811"/>
    </source>
</evidence>
<dbReference type="InterPro" id="IPR028611">
    <property type="entry name" value="DmsD_chaperone"/>
</dbReference>
<dbReference type="InterPro" id="IPR036411">
    <property type="entry name" value="TorD-like_sf"/>
</dbReference>
<keyword evidence="4" id="KW-1185">Reference proteome</keyword>
<evidence type="ECO:0000313" key="3">
    <source>
        <dbReference type="EMBL" id="MBF7977976.1"/>
    </source>
</evidence>
<comment type="similarity">
    <text evidence="2">Belongs to the TorD/DmsD family. DmsD subfamily.</text>
</comment>
<dbReference type="PANTHER" id="PTHR34227">
    <property type="entry name" value="CHAPERONE PROTEIN YCDY"/>
    <property type="match status" value="1"/>
</dbReference>
<dbReference type="PIRSF" id="PIRSF004690">
    <property type="entry name" value="DmsD"/>
    <property type="match status" value="1"/>
</dbReference>
<dbReference type="EMBL" id="JADOBI010000001">
    <property type="protein sequence ID" value="MBF7977976.1"/>
    <property type="molecule type" value="Genomic_DNA"/>
</dbReference>
<dbReference type="Gene3D" id="1.10.3480.10">
    <property type="entry name" value="TorD-like"/>
    <property type="match status" value="1"/>
</dbReference>
<dbReference type="PANTHER" id="PTHR34227:SF6">
    <property type="entry name" value="TAT PROOFREADING CHAPERONE DMSD"/>
    <property type="match status" value="1"/>
</dbReference>
<gene>
    <name evidence="2 3" type="primary">dmsD</name>
    <name evidence="3" type="ORF">IV433_00970</name>
</gene>